<evidence type="ECO:0000313" key="3">
    <source>
        <dbReference type="Proteomes" id="UP001438707"/>
    </source>
</evidence>
<comment type="caution">
    <text evidence="2">The sequence shown here is derived from an EMBL/GenBank/DDBJ whole genome shotgun (WGS) entry which is preliminary data.</text>
</comment>
<dbReference type="AlphaFoldDB" id="A0AAW1RPN9"/>
<proteinExistence type="predicted"/>
<feature type="signal peptide" evidence="1">
    <location>
        <begin position="1"/>
        <end position="21"/>
    </location>
</feature>
<dbReference type="SUPFAM" id="SSF53335">
    <property type="entry name" value="S-adenosyl-L-methionine-dependent methyltransferases"/>
    <property type="match status" value="1"/>
</dbReference>
<keyword evidence="3" id="KW-1185">Reference proteome</keyword>
<evidence type="ECO:0000313" key="2">
    <source>
        <dbReference type="EMBL" id="KAK9835737.1"/>
    </source>
</evidence>
<reference evidence="2 3" key="1">
    <citation type="journal article" date="2024" name="Nat. Commun.">
        <title>Phylogenomics reveals the evolutionary origins of lichenization in chlorophyte algae.</title>
        <authorList>
            <person name="Puginier C."/>
            <person name="Libourel C."/>
            <person name="Otte J."/>
            <person name="Skaloud P."/>
            <person name="Haon M."/>
            <person name="Grisel S."/>
            <person name="Petersen M."/>
            <person name="Berrin J.G."/>
            <person name="Delaux P.M."/>
            <person name="Dal Grande F."/>
            <person name="Keller J."/>
        </authorList>
    </citation>
    <scope>NUCLEOTIDE SEQUENCE [LARGE SCALE GENOMIC DNA]</scope>
    <source>
        <strain evidence="2 3">SAG 2145</strain>
    </source>
</reference>
<name>A0AAW1RPN9_9CHLO</name>
<keyword evidence="1" id="KW-0732">Signal</keyword>
<evidence type="ECO:0008006" key="4">
    <source>
        <dbReference type="Google" id="ProtNLM"/>
    </source>
</evidence>
<sequence>MHMLIFCVCLFHAWVLHAVSAQTALTNNSTSEARLKFAASLTESRREAVPLFPAHKAAALRAATDPSSTAKKILPAVRGTDQRTYDAKRCRAARCVPEESQLRAYVRTDLKRPPSLPNDKPIHLAGLDKAIHDLETLMIRTMSRDIETLKDTRAGSIFTFREHVDYDARVATSPGIRTICEVGFYCGQSAVIFLEANPEVNIIGFDDFSYAAGEACYNHLQHNYPGRIHVYRGDSRETIPAFIEEHWVNGAYNGPVCDLIRTDARPEYPLRRQDFALLQPMTSCSTLILFNDVCDIQNCHLYQVKNCYWQYGQCVAQNPLFFEGSAMVYEELLRQKIVDRLDEFFLGKDEPNFYKSWALGRMACGSTGKPKPLPTMPLFPNPEVTEAQMQNCFKQGGCAQKIA</sequence>
<dbReference type="Proteomes" id="UP001438707">
    <property type="component" value="Unassembled WGS sequence"/>
</dbReference>
<dbReference type="EMBL" id="JALJOS010000008">
    <property type="protein sequence ID" value="KAK9835737.1"/>
    <property type="molecule type" value="Genomic_DNA"/>
</dbReference>
<protein>
    <recommendedName>
        <fullName evidence="4">Secreted protein</fullName>
    </recommendedName>
</protein>
<dbReference type="InterPro" id="IPR029063">
    <property type="entry name" value="SAM-dependent_MTases_sf"/>
</dbReference>
<feature type="chain" id="PRO_5043519882" description="Secreted protein" evidence="1">
    <location>
        <begin position="22"/>
        <end position="403"/>
    </location>
</feature>
<evidence type="ECO:0000256" key="1">
    <source>
        <dbReference type="SAM" id="SignalP"/>
    </source>
</evidence>
<dbReference type="Gene3D" id="3.40.50.150">
    <property type="entry name" value="Vaccinia Virus protein VP39"/>
    <property type="match status" value="1"/>
</dbReference>
<accession>A0AAW1RPN9</accession>
<organism evidence="2 3">
    <name type="scientific">Apatococcus lobatus</name>
    <dbReference type="NCBI Taxonomy" id="904363"/>
    <lineage>
        <taxon>Eukaryota</taxon>
        <taxon>Viridiplantae</taxon>
        <taxon>Chlorophyta</taxon>
        <taxon>core chlorophytes</taxon>
        <taxon>Trebouxiophyceae</taxon>
        <taxon>Chlorellales</taxon>
        <taxon>Chlorellaceae</taxon>
        <taxon>Apatococcus</taxon>
    </lineage>
</organism>
<gene>
    <name evidence="2" type="ORF">WJX74_007038</name>
</gene>
<dbReference type="Pfam" id="PF13578">
    <property type="entry name" value="Methyltransf_24"/>
    <property type="match status" value="1"/>
</dbReference>